<evidence type="ECO:0000313" key="2">
    <source>
        <dbReference type="Proteomes" id="UP000251960"/>
    </source>
</evidence>
<gene>
    <name evidence="1" type="ORF">Zm00014a_028273</name>
</gene>
<accession>A0A3L6F3Z8</accession>
<organism evidence="1 2">
    <name type="scientific">Zea mays</name>
    <name type="common">Maize</name>
    <dbReference type="NCBI Taxonomy" id="4577"/>
    <lineage>
        <taxon>Eukaryota</taxon>
        <taxon>Viridiplantae</taxon>
        <taxon>Streptophyta</taxon>
        <taxon>Embryophyta</taxon>
        <taxon>Tracheophyta</taxon>
        <taxon>Spermatophyta</taxon>
        <taxon>Magnoliopsida</taxon>
        <taxon>Liliopsida</taxon>
        <taxon>Poales</taxon>
        <taxon>Poaceae</taxon>
        <taxon>PACMAD clade</taxon>
        <taxon>Panicoideae</taxon>
        <taxon>Andropogonodae</taxon>
        <taxon>Andropogoneae</taxon>
        <taxon>Tripsacinae</taxon>
        <taxon>Zea</taxon>
    </lineage>
</organism>
<protein>
    <submittedName>
        <fullName evidence="1">Uncharacterized protein</fullName>
    </submittedName>
</protein>
<dbReference type="Proteomes" id="UP000251960">
    <property type="component" value="Chromosome 4"/>
</dbReference>
<evidence type="ECO:0000313" key="1">
    <source>
        <dbReference type="EMBL" id="PWZ27769.1"/>
    </source>
</evidence>
<proteinExistence type="predicted"/>
<reference evidence="1 2" key="1">
    <citation type="journal article" date="2018" name="Nat. Genet.">
        <title>Extensive intraspecific gene order and gene structural variations between Mo17 and other maize genomes.</title>
        <authorList>
            <person name="Sun S."/>
            <person name="Zhou Y."/>
            <person name="Chen J."/>
            <person name="Shi J."/>
            <person name="Zhao H."/>
            <person name="Zhao H."/>
            <person name="Song W."/>
            <person name="Zhang M."/>
            <person name="Cui Y."/>
            <person name="Dong X."/>
            <person name="Liu H."/>
            <person name="Ma X."/>
            <person name="Jiao Y."/>
            <person name="Wang B."/>
            <person name="Wei X."/>
            <person name="Stein J.C."/>
            <person name="Glaubitz J.C."/>
            <person name="Lu F."/>
            <person name="Yu G."/>
            <person name="Liang C."/>
            <person name="Fengler K."/>
            <person name="Li B."/>
            <person name="Rafalski A."/>
            <person name="Schnable P.S."/>
            <person name="Ware D.H."/>
            <person name="Buckler E.S."/>
            <person name="Lai J."/>
        </authorList>
    </citation>
    <scope>NUCLEOTIDE SEQUENCE [LARGE SCALE GENOMIC DNA]</scope>
    <source>
        <strain evidence="2">cv. Missouri 17</strain>
        <tissue evidence="1">Seedling</tissue>
    </source>
</reference>
<name>A0A3L6F3Z8_MAIZE</name>
<comment type="caution">
    <text evidence="1">The sequence shown here is derived from an EMBL/GenBank/DDBJ whole genome shotgun (WGS) entry which is preliminary data.</text>
</comment>
<sequence>MGKCWTRSKQH</sequence>
<dbReference type="EMBL" id="NCVQ01000005">
    <property type="protein sequence ID" value="PWZ27769.1"/>
    <property type="molecule type" value="Genomic_DNA"/>
</dbReference>